<dbReference type="InterPro" id="IPR032075">
    <property type="entry name" value="PI-PLC-C1"/>
</dbReference>
<dbReference type="GO" id="GO:0006629">
    <property type="term" value="P:lipid metabolic process"/>
    <property type="evidence" value="ECO:0007669"/>
    <property type="project" value="InterPro"/>
</dbReference>
<dbReference type="Pfam" id="PF16670">
    <property type="entry name" value="PI-PLC-C1"/>
    <property type="match status" value="1"/>
</dbReference>
<evidence type="ECO:0008006" key="3">
    <source>
        <dbReference type="Google" id="ProtNLM"/>
    </source>
</evidence>
<reference evidence="1 2" key="1">
    <citation type="submission" date="2018-10" db="EMBL/GenBank/DDBJ databases">
        <title>Isolation, diversity and antifungal activity of actinobacteria from wheat.</title>
        <authorList>
            <person name="Han C."/>
        </authorList>
    </citation>
    <scope>NUCLEOTIDE SEQUENCE [LARGE SCALE GENOMIC DNA]</scope>
    <source>
        <strain evidence="1 2">NEAU-YY642</strain>
    </source>
</reference>
<name>A0A3M2LX00_9ACTN</name>
<dbReference type="RefSeq" id="WP_122183596.1">
    <property type="nucleotide sequence ID" value="NZ_RFFJ01000043.1"/>
</dbReference>
<dbReference type="CDD" id="cd08589">
    <property type="entry name" value="PI-PLCc_SaPLC1_like"/>
    <property type="match status" value="1"/>
</dbReference>
<evidence type="ECO:0000313" key="1">
    <source>
        <dbReference type="EMBL" id="RMI41656.1"/>
    </source>
</evidence>
<dbReference type="EMBL" id="RFFJ01000043">
    <property type="protein sequence ID" value="RMI41656.1"/>
    <property type="molecule type" value="Genomic_DNA"/>
</dbReference>
<dbReference type="SUPFAM" id="SSF51695">
    <property type="entry name" value="PLC-like phosphodiesterases"/>
    <property type="match status" value="1"/>
</dbReference>
<keyword evidence="2" id="KW-1185">Reference proteome</keyword>
<dbReference type="Proteomes" id="UP000278673">
    <property type="component" value="Unassembled WGS sequence"/>
</dbReference>
<organism evidence="1 2">
    <name type="scientific">Streptomyces triticirhizae</name>
    <dbReference type="NCBI Taxonomy" id="2483353"/>
    <lineage>
        <taxon>Bacteria</taxon>
        <taxon>Bacillati</taxon>
        <taxon>Actinomycetota</taxon>
        <taxon>Actinomycetes</taxon>
        <taxon>Kitasatosporales</taxon>
        <taxon>Streptomycetaceae</taxon>
        <taxon>Streptomyces</taxon>
    </lineage>
</organism>
<proteinExistence type="predicted"/>
<comment type="caution">
    <text evidence="1">The sequence shown here is derived from an EMBL/GenBank/DDBJ whole genome shotgun (WGS) entry which is preliminary data.</text>
</comment>
<accession>A0A3M2LX00</accession>
<evidence type="ECO:0000313" key="2">
    <source>
        <dbReference type="Proteomes" id="UP000278673"/>
    </source>
</evidence>
<dbReference type="GO" id="GO:0008081">
    <property type="term" value="F:phosphoric diester hydrolase activity"/>
    <property type="evidence" value="ECO:0007669"/>
    <property type="project" value="InterPro"/>
</dbReference>
<dbReference type="InterPro" id="IPR017946">
    <property type="entry name" value="PLC-like_Pdiesterase_TIM-brl"/>
</dbReference>
<dbReference type="Gene3D" id="3.20.20.190">
    <property type="entry name" value="Phosphatidylinositol (PI) phosphodiesterase"/>
    <property type="match status" value="1"/>
</dbReference>
<dbReference type="AlphaFoldDB" id="A0A3M2LX00"/>
<protein>
    <recommendedName>
        <fullName evidence="3">Calcium-dependent phosphoinositide phospholipase C</fullName>
    </recommendedName>
</protein>
<gene>
    <name evidence="1" type="ORF">EBN88_10735</name>
</gene>
<sequence>MRSTHRTANGTGLRRWFGGGAAAVGGVGVLLVGAGGVHAADPGQAPYSASTSVGVHNAYLQSAFPYLADALDSGAGMIEIDVWTNFFGSGWRVGHNSPFTNENNCVGATTPDGLRTGDRDQNLAACLADLRTWHDANPGHRPILLKIEMKDGFADNLGRGPAAFDALVNDALGDALLRPADLTGGHPTLDAAVTADGWPSRDALAGKFLIHLIPGTVEEGNPLDNLWTDVEYGRHLRDLSASGNLGQAVAFPAVHGAEAGDDPRVDRYEESIRPWFVVFDGDAATFLGSVDTGWYTDRNYLLVMTDAHSVAPPISNTDPSEAEALERVNQLAAGGAAVASSDWTGLPSVLSTVVPH</sequence>